<protein>
    <submittedName>
        <fullName evidence="2">Fasciclin</fullName>
    </submittedName>
</protein>
<dbReference type="Gene3D" id="2.30.180.10">
    <property type="entry name" value="FAS1 domain"/>
    <property type="match status" value="3"/>
</dbReference>
<accession>A0A6I2MMB6</accession>
<dbReference type="InterPro" id="IPR050904">
    <property type="entry name" value="Adhesion/Biosynth-related"/>
</dbReference>
<dbReference type="Pfam" id="PF02469">
    <property type="entry name" value="Fasciclin"/>
    <property type="match status" value="3"/>
</dbReference>
<dbReference type="OrthoDB" id="9800666at2"/>
<evidence type="ECO:0000313" key="2">
    <source>
        <dbReference type="EMBL" id="MRX63799.1"/>
    </source>
</evidence>
<organism evidence="2 3">
    <name type="scientific">Maribacter luteus</name>
    <dbReference type="NCBI Taxonomy" id="2594478"/>
    <lineage>
        <taxon>Bacteria</taxon>
        <taxon>Pseudomonadati</taxon>
        <taxon>Bacteroidota</taxon>
        <taxon>Flavobacteriia</taxon>
        <taxon>Flavobacteriales</taxon>
        <taxon>Flavobacteriaceae</taxon>
        <taxon>Maribacter</taxon>
    </lineage>
</organism>
<feature type="domain" description="FAS1" evidence="1">
    <location>
        <begin position="37"/>
        <end position="192"/>
    </location>
</feature>
<proteinExistence type="predicted"/>
<evidence type="ECO:0000313" key="3">
    <source>
        <dbReference type="Proteomes" id="UP000443153"/>
    </source>
</evidence>
<dbReference type="PANTHER" id="PTHR10900:SF77">
    <property type="entry name" value="FI19380P1"/>
    <property type="match status" value="1"/>
</dbReference>
<feature type="domain" description="FAS1" evidence="1">
    <location>
        <begin position="206"/>
        <end position="349"/>
    </location>
</feature>
<keyword evidence="3" id="KW-1185">Reference proteome</keyword>
<comment type="caution">
    <text evidence="2">The sequence shown here is derived from an EMBL/GenBank/DDBJ whole genome shotgun (WGS) entry which is preliminary data.</text>
</comment>
<dbReference type="SUPFAM" id="SSF82153">
    <property type="entry name" value="FAS1 domain"/>
    <property type="match status" value="3"/>
</dbReference>
<dbReference type="GO" id="GO:0005615">
    <property type="term" value="C:extracellular space"/>
    <property type="evidence" value="ECO:0007669"/>
    <property type="project" value="TreeGrafter"/>
</dbReference>
<evidence type="ECO:0000259" key="1">
    <source>
        <dbReference type="PROSITE" id="PS50213"/>
    </source>
</evidence>
<dbReference type="InterPro" id="IPR036378">
    <property type="entry name" value="FAS1_dom_sf"/>
</dbReference>
<dbReference type="Proteomes" id="UP000443153">
    <property type="component" value="Unassembled WGS sequence"/>
</dbReference>
<dbReference type="AlphaFoldDB" id="A0A6I2MMB6"/>
<dbReference type="PROSITE" id="PS50213">
    <property type="entry name" value="FAS1"/>
    <property type="match status" value="3"/>
</dbReference>
<reference evidence="2 3" key="1">
    <citation type="submission" date="2019-11" db="EMBL/GenBank/DDBJ databases">
        <title>Maribacter lutea sp. nov., a marine bacterium isolated from intertidal sand.</title>
        <authorList>
            <person name="Liu A."/>
        </authorList>
    </citation>
    <scope>NUCLEOTIDE SEQUENCE [LARGE SCALE GENOMIC DNA]</scope>
    <source>
        <strain evidence="2 3">RZ05</strain>
    </source>
</reference>
<feature type="domain" description="FAS1" evidence="1">
    <location>
        <begin position="363"/>
        <end position="522"/>
    </location>
</feature>
<name>A0A6I2MMB6_9FLAO</name>
<dbReference type="InterPro" id="IPR000782">
    <property type="entry name" value="FAS1_domain"/>
</dbReference>
<dbReference type="PANTHER" id="PTHR10900">
    <property type="entry name" value="PERIOSTIN-RELATED"/>
    <property type="match status" value="1"/>
</dbReference>
<gene>
    <name evidence="2" type="ORF">GJ691_06425</name>
</gene>
<dbReference type="EMBL" id="WKJH01000003">
    <property type="protein sequence ID" value="MRX63799.1"/>
    <property type="molecule type" value="Genomic_DNA"/>
</dbReference>
<dbReference type="RefSeq" id="WP_154364990.1">
    <property type="nucleotide sequence ID" value="NZ_WKJH01000003.1"/>
</dbReference>
<sequence>MNKIRTIGIVLSMFALLGLNSCDDDDIDSPGSAIIGPGTVHTRISKSGALTSLESALEAASGDLTSTLEGTGPFTVFAPNNTAFTVLAESLGYESTDDETAAEALLANIDPALLSQILTYHVVSGNMDAASFSDGTTLTTVLGDEISVIVTEDGDIQLLDATKEPQTNPVSTVVQSNGYADNGIVHYIDKVLLPQAAIDDLDFDVRPTILEWATGTDDLSILASAVEKAGLADAIAGLDTARVLAPNNQAFADLLDALGDDYSSLDDFDNDAEIALLSNILLYHVLPPVDGSIDLTVGPATTLLDDSFVDVTADGTGFAFGDATATTASTLTAGIDAKNGLVDIIDKVLLPQAALDFLALLSSDDLATTVIAAPDLSILEEALIATDLAGAFADVTNVQDDEATNYTYFRPATVFAPTDAAFNELFDILGADYTGIASFDTEEELELLTEILLYHVLAGKVVSGDLEAGTVTTASENDIEIISVVGTENFVIGDATNDVNANITTPDVLARNGVAHIIDKVLLPKNAIDFINSME</sequence>
<dbReference type="SMART" id="SM00554">
    <property type="entry name" value="FAS1"/>
    <property type="match status" value="3"/>
</dbReference>